<evidence type="ECO:0000256" key="1">
    <source>
        <dbReference type="SAM" id="Phobius"/>
    </source>
</evidence>
<evidence type="ECO:0000313" key="3">
    <source>
        <dbReference type="Proteomes" id="UP000680206"/>
    </source>
</evidence>
<gene>
    <name evidence="2" type="ORF">J4709_06420</name>
</gene>
<sequence length="133" mass="13974">MTARLWGLALLLVTLIVNWLAFVVVQTETSGTVAIAHVHDCNSGRGGMCSGTWTDEGGRAGSGEILGAGHSMIGQDARVRLGALGPIAQGAWEMPAGLVSLAVVADAALIVLAWRLRHRRAGRALTPRTRVVR</sequence>
<keyword evidence="1" id="KW-1133">Transmembrane helix</keyword>
<keyword evidence="1" id="KW-0472">Membrane</keyword>
<accession>A0ABS3RKW0</accession>
<proteinExistence type="predicted"/>
<protein>
    <recommendedName>
        <fullName evidence="4">Transmembrane protein</fullName>
    </recommendedName>
</protein>
<dbReference type="Proteomes" id="UP000680206">
    <property type="component" value="Unassembled WGS sequence"/>
</dbReference>
<feature type="transmembrane region" description="Helical" evidence="1">
    <location>
        <begin position="94"/>
        <end position="114"/>
    </location>
</feature>
<dbReference type="EMBL" id="JAGEPF010000004">
    <property type="protein sequence ID" value="MBO2457203.1"/>
    <property type="molecule type" value="Genomic_DNA"/>
</dbReference>
<keyword evidence="3" id="KW-1185">Reference proteome</keyword>
<keyword evidence="1" id="KW-0812">Transmembrane</keyword>
<name>A0ABS3RKW0_9ACTN</name>
<dbReference type="RefSeq" id="WP_208237990.1">
    <property type="nucleotide sequence ID" value="NZ_JAGEPF010000004.1"/>
</dbReference>
<evidence type="ECO:0008006" key="4">
    <source>
        <dbReference type="Google" id="ProtNLM"/>
    </source>
</evidence>
<evidence type="ECO:0000313" key="2">
    <source>
        <dbReference type="EMBL" id="MBO2457203.1"/>
    </source>
</evidence>
<reference evidence="2 3" key="1">
    <citation type="submission" date="2021-03" db="EMBL/GenBank/DDBJ databases">
        <title>Actinomadura violae sp. nov., isolated from lichen in Thailand.</title>
        <authorList>
            <person name="Kanchanasin P."/>
            <person name="Saeng-In P."/>
            <person name="Phongsopitanun W."/>
            <person name="Yuki M."/>
            <person name="Kudo T."/>
            <person name="Ohkuma M."/>
            <person name="Tanasupawat S."/>
        </authorList>
    </citation>
    <scope>NUCLEOTIDE SEQUENCE [LARGE SCALE GENOMIC DNA]</scope>
    <source>
        <strain evidence="2 3">LCR2-06</strain>
    </source>
</reference>
<organism evidence="2 3">
    <name type="scientific">Actinomadura violacea</name>
    <dbReference type="NCBI Taxonomy" id="2819934"/>
    <lineage>
        <taxon>Bacteria</taxon>
        <taxon>Bacillati</taxon>
        <taxon>Actinomycetota</taxon>
        <taxon>Actinomycetes</taxon>
        <taxon>Streptosporangiales</taxon>
        <taxon>Thermomonosporaceae</taxon>
        <taxon>Actinomadura</taxon>
    </lineage>
</organism>
<comment type="caution">
    <text evidence="2">The sequence shown here is derived from an EMBL/GenBank/DDBJ whole genome shotgun (WGS) entry which is preliminary data.</text>
</comment>